<dbReference type="NCBIfam" id="TIGR01352">
    <property type="entry name" value="tonB_Cterm"/>
    <property type="match status" value="1"/>
</dbReference>
<dbReference type="GO" id="GO:0055085">
    <property type="term" value="P:transmembrane transport"/>
    <property type="evidence" value="ECO:0007669"/>
    <property type="project" value="InterPro"/>
</dbReference>
<accession>A0A0D1DC19</accession>
<dbReference type="STRING" id="935700.jaqu_07520"/>
<evidence type="ECO:0000313" key="8">
    <source>
        <dbReference type="Proteomes" id="UP000032232"/>
    </source>
</evidence>
<dbReference type="Gene3D" id="3.30.1150.10">
    <property type="match status" value="1"/>
</dbReference>
<dbReference type="AlphaFoldDB" id="A0A0D1DC19"/>
<feature type="region of interest" description="Disordered" evidence="5">
    <location>
        <begin position="331"/>
        <end position="353"/>
    </location>
</feature>
<keyword evidence="8" id="KW-1185">Reference proteome</keyword>
<name>A0A0D1DC19_9RHOB</name>
<evidence type="ECO:0000313" key="7">
    <source>
        <dbReference type="EMBL" id="KIT17563.1"/>
    </source>
</evidence>
<evidence type="ECO:0000256" key="4">
    <source>
        <dbReference type="ARBA" id="ARBA00023136"/>
    </source>
</evidence>
<reference evidence="7 8" key="1">
    <citation type="submission" date="2015-02" db="EMBL/GenBank/DDBJ databases">
        <title>Genome Sequence of Jannaschia aquimarina DSM28248, a member of the Roseobacter clade.</title>
        <authorList>
            <person name="Voget S."/>
            <person name="Daniel R."/>
        </authorList>
    </citation>
    <scope>NUCLEOTIDE SEQUENCE [LARGE SCALE GENOMIC DNA]</scope>
    <source>
        <strain evidence="7 8">GSW-M26</strain>
    </source>
</reference>
<keyword evidence="4" id="KW-0472">Membrane</keyword>
<dbReference type="RefSeq" id="WP_052500756.1">
    <property type="nucleotide sequence ID" value="NZ_FZPF01000002.1"/>
</dbReference>
<evidence type="ECO:0000256" key="3">
    <source>
        <dbReference type="ARBA" id="ARBA00022989"/>
    </source>
</evidence>
<proteinExistence type="predicted"/>
<gene>
    <name evidence="7" type="ORF">jaqu_07520</name>
</gene>
<dbReference type="InterPro" id="IPR037682">
    <property type="entry name" value="TonB_C"/>
</dbReference>
<feature type="domain" description="TonB C-terminal" evidence="6">
    <location>
        <begin position="267"/>
        <end position="353"/>
    </location>
</feature>
<comment type="subcellular location">
    <subcellularLocation>
        <location evidence="1">Membrane</location>
        <topology evidence="1">Single-pass membrane protein</topology>
    </subcellularLocation>
</comment>
<comment type="caution">
    <text evidence="7">The sequence shown here is derived from an EMBL/GenBank/DDBJ whole genome shotgun (WGS) entry which is preliminary data.</text>
</comment>
<keyword evidence="2" id="KW-0812">Transmembrane</keyword>
<sequence length="353" mass="35585">MKVSVPGSTAVAGGALVASLGVHLLVAGLGPVPAPIEVAGGGGAEVAVDGVAFEDLVRGVTEAVAPEAAEQPLPPEIAMPVEAMFRTLRPEPARRMTLPEARGATAPLAAVQPDGLRAPVAEAPPPAAAQSGIVPVPAAQRVVSASPPDTALSAASPTTRVLPATTAPDAETLTPELDDSTPLRSVRPTTRPRAIEDRATDLAQHRAAQDGRQRAAATRDPGRRREPAAQAGPQGNTNERTADRGATGGRDGKDASSGAGRAQAAGNAAASNYPGQVQRRIARQRMPRSVGAGSARVSFTISGNGALASIGLAASSGNARLDQAAVRIVRGAAPFPPPPPGARRQFVIPISGR</sequence>
<organism evidence="7 8">
    <name type="scientific">Jannaschia aquimarina</name>
    <dbReference type="NCBI Taxonomy" id="935700"/>
    <lineage>
        <taxon>Bacteria</taxon>
        <taxon>Pseudomonadati</taxon>
        <taxon>Pseudomonadota</taxon>
        <taxon>Alphaproteobacteria</taxon>
        <taxon>Rhodobacterales</taxon>
        <taxon>Roseobacteraceae</taxon>
        <taxon>Jannaschia</taxon>
    </lineage>
</organism>
<feature type="compositionally biased region" description="Low complexity" evidence="5">
    <location>
        <begin position="255"/>
        <end position="271"/>
    </location>
</feature>
<evidence type="ECO:0000256" key="5">
    <source>
        <dbReference type="SAM" id="MobiDB-lite"/>
    </source>
</evidence>
<dbReference type="PROSITE" id="PS52015">
    <property type="entry name" value="TONB_CTD"/>
    <property type="match status" value="1"/>
</dbReference>
<protein>
    <submittedName>
        <fullName evidence="7">Gram-negative bacterial tonB protein</fullName>
    </submittedName>
</protein>
<feature type="compositionally biased region" description="Basic and acidic residues" evidence="5">
    <location>
        <begin position="193"/>
        <end position="213"/>
    </location>
</feature>
<dbReference type="InterPro" id="IPR006260">
    <property type="entry name" value="TonB/TolA_C"/>
</dbReference>
<dbReference type="Pfam" id="PF13103">
    <property type="entry name" value="TonB_2"/>
    <property type="match status" value="1"/>
</dbReference>
<dbReference type="EMBL" id="JYFE01000017">
    <property type="protein sequence ID" value="KIT17563.1"/>
    <property type="molecule type" value="Genomic_DNA"/>
</dbReference>
<keyword evidence="3" id="KW-1133">Transmembrane helix</keyword>
<dbReference type="Proteomes" id="UP000032232">
    <property type="component" value="Unassembled WGS sequence"/>
</dbReference>
<feature type="region of interest" description="Disordered" evidence="5">
    <location>
        <begin position="145"/>
        <end position="276"/>
    </location>
</feature>
<dbReference type="OrthoDB" id="7930032at2"/>
<evidence type="ECO:0000259" key="6">
    <source>
        <dbReference type="PROSITE" id="PS52015"/>
    </source>
</evidence>
<evidence type="ECO:0000256" key="2">
    <source>
        <dbReference type="ARBA" id="ARBA00022692"/>
    </source>
</evidence>
<dbReference type="GO" id="GO:0016020">
    <property type="term" value="C:membrane"/>
    <property type="evidence" value="ECO:0007669"/>
    <property type="project" value="UniProtKB-SubCell"/>
</dbReference>
<evidence type="ECO:0000256" key="1">
    <source>
        <dbReference type="ARBA" id="ARBA00004167"/>
    </source>
</evidence>
<dbReference type="PATRIC" id="fig|935700.4.peg.794"/>
<dbReference type="SUPFAM" id="SSF74653">
    <property type="entry name" value="TolA/TonB C-terminal domain"/>
    <property type="match status" value="1"/>
</dbReference>